<evidence type="ECO:0000313" key="4">
    <source>
        <dbReference type="Proteomes" id="UP000825799"/>
    </source>
</evidence>
<keyword evidence="4" id="KW-1185">Reference proteome</keyword>
<feature type="chain" id="PRO_5045305205" evidence="2">
    <location>
        <begin position="22"/>
        <end position="121"/>
    </location>
</feature>
<proteinExistence type="predicted"/>
<gene>
    <name evidence="3" type="ORF">K1X15_15695</name>
</gene>
<protein>
    <submittedName>
        <fullName evidence="3">Uncharacterized protein</fullName>
    </submittedName>
</protein>
<dbReference type="Proteomes" id="UP000825799">
    <property type="component" value="Chromosome"/>
</dbReference>
<keyword evidence="2" id="KW-0732">Signal</keyword>
<feature type="signal peptide" evidence="2">
    <location>
        <begin position="1"/>
        <end position="21"/>
    </location>
</feature>
<feature type="compositionally biased region" description="Gly residues" evidence="1">
    <location>
        <begin position="110"/>
        <end position="121"/>
    </location>
</feature>
<evidence type="ECO:0000313" key="3">
    <source>
        <dbReference type="EMBL" id="QYO76048.1"/>
    </source>
</evidence>
<organism evidence="3 4">
    <name type="scientific">Devosia salina</name>
    <dbReference type="NCBI Taxonomy" id="2860336"/>
    <lineage>
        <taxon>Bacteria</taxon>
        <taxon>Pseudomonadati</taxon>
        <taxon>Pseudomonadota</taxon>
        <taxon>Alphaproteobacteria</taxon>
        <taxon>Hyphomicrobiales</taxon>
        <taxon>Devosiaceae</taxon>
        <taxon>Devosia</taxon>
    </lineage>
</organism>
<feature type="compositionally biased region" description="Basic and acidic residues" evidence="1">
    <location>
        <begin position="96"/>
        <end position="105"/>
    </location>
</feature>
<sequence length="121" mass="12267">MIRISIVALALLGLASTTTIAQEVETPVECEPTTLFEAFGIEPVDGCEVEEEVEDVGEADDDAAGGNSVSAAAKLPGSNREAALAHANERSGGAVEEAHSRHGDNDSDGGSHGSGHGNGKK</sequence>
<dbReference type="EMBL" id="CP080590">
    <property type="protein sequence ID" value="QYO76048.1"/>
    <property type="molecule type" value="Genomic_DNA"/>
</dbReference>
<feature type="compositionally biased region" description="Acidic residues" evidence="1">
    <location>
        <begin position="49"/>
        <end position="63"/>
    </location>
</feature>
<evidence type="ECO:0000256" key="2">
    <source>
        <dbReference type="SAM" id="SignalP"/>
    </source>
</evidence>
<evidence type="ECO:0000256" key="1">
    <source>
        <dbReference type="SAM" id="MobiDB-lite"/>
    </source>
</evidence>
<reference evidence="3 4" key="1">
    <citation type="submission" date="2021-08" db="EMBL/GenBank/DDBJ databases">
        <title>Devosia salina sp. nov., isolated from the South China Sea sediment.</title>
        <authorList>
            <person name="Zhou Z."/>
        </authorList>
    </citation>
    <scope>NUCLEOTIDE SEQUENCE [LARGE SCALE GENOMIC DNA]</scope>
    <source>
        <strain evidence="3 4">SCS-3</strain>
    </source>
</reference>
<feature type="region of interest" description="Disordered" evidence="1">
    <location>
        <begin position="49"/>
        <end position="121"/>
    </location>
</feature>
<accession>A0ABX8WB89</accession>
<name>A0ABX8WB89_9HYPH</name>
<dbReference type="RefSeq" id="WP_220304541.1">
    <property type="nucleotide sequence ID" value="NZ_CP080590.1"/>
</dbReference>